<dbReference type="InterPro" id="IPR010987">
    <property type="entry name" value="Glutathione-S-Trfase_C-like"/>
</dbReference>
<dbReference type="InterPro" id="IPR036282">
    <property type="entry name" value="Glutathione-S-Trfase_C_sf"/>
</dbReference>
<dbReference type="STRING" id="888268.A0A1E5V5H7"/>
<dbReference type="InterPro" id="IPR045074">
    <property type="entry name" value="GST_C_Tau"/>
</dbReference>
<gene>
    <name evidence="2" type="ORF">BAE44_0018620</name>
</gene>
<dbReference type="CDD" id="cd03185">
    <property type="entry name" value="GST_C_Tau"/>
    <property type="match status" value="1"/>
</dbReference>
<name>A0A1E5V5H7_9POAL</name>
<dbReference type="Proteomes" id="UP000095767">
    <property type="component" value="Unassembled WGS sequence"/>
</dbReference>
<protein>
    <submittedName>
        <fullName evidence="2">Putative glutathione S-transferase BZ2</fullName>
    </submittedName>
</protein>
<dbReference type="Gene3D" id="1.20.1050.10">
    <property type="match status" value="1"/>
</dbReference>
<evidence type="ECO:0000313" key="2">
    <source>
        <dbReference type="EMBL" id="OEL20361.1"/>
    </source>
</evidence>
<proteinExistence type="predicted"/>
<dbReference type="PROSITE" id="PS50405">
    <property type="entry name" value="GST_CTER"/>
    <property type="match status" value="1"/>
</dbReference>
<dbReference type="GO" id="GO:0004364">
    <property type="term" value="F:glutathione transferase activity"/>
    <property type="evidence" value="ECO:0007669"/>
    <property type="project" value="InterPro"/>
</dbReference>
<dbReference type="AlphaFoldDB" id="A0A1E5V5H7"/>
<sequence>MHRFWTVFIDDKFWPALDAVSLGPTPDTRSQAADDTRAALQLLEEAFKDRSNGAAFFSSRDAAPGLLNLALGCFLPVLRACECVHGLSLIDASATPRLGGGSHRFAAHPATSRVLPGTDKVVQFTRFLQAKFGVDVSK</sequence>
<dbReference type="GO" id="GO:0006749">
    <property type="term" value="P:glutathione metabolic process"/>
    <property type="evidence" value="ECO:0007669"/>
    <property type="project" value="InterPro"/>
</dbReference>
<dbReference type="EMBL" id="LWDX02050915">
    <property type="protein sequence ID" value="OEL20361.1"/>
    <property type="molecule type" value="Genomic_DNA"/>
</dbReference>
<keyword evidence="3" id="KW-1185">Reference proteome</keyword>
<comment type="caution">
    <text evidence="2">The sequence shown here is derived from an EMBL/GenBank/DDBJ whole genome shotgun (WGS) entry which is preliminary data.</text>
</comment>
<dbReference type="SUPFAM" id="SSF47616">
    <property type="entry name" value="GST C-terminal domain-like"/>
    <property type="match status" value="1"/>
</dbReference>
<accession>A0A1E5V5H7</accession>
<dbReference type="OrthoDB" id="422574at2759"/>
<keyword evidence="2" id="KW-0808">Transferase</keyword>
<evidence type="ECO:0000313" key="3">
    <source>
        <dbReference type="Proteomes" id="UP000095767"/>
    </source>
</evidence>
<organism evidence="2 3">
    <name type="scientific">Dichanthelium oligosanthes</name>
    <dbReference type="NCBI Taxonomy" id="888268"/>
    <lineage>
        <taxon>Eukaryota</taxon>
        <taxon>Viridiplantae</taxon>
        <taxon>Streptophyta</taxon>
        <taxon>Embryophyta</taxon>
        <taxon>Tracheophyta</taxon>
        <taxon>Spermatophyta</taxon>
        <taxon>Magnoliopsida</taxon>
        <taxon>Liliopsida</taxon>
        <taxon>Poales</taxon>
        <taxon>Poaceae</taxon>
        <taxon>PACMAD clade</taxon>
        <taxon>Panicoideae</taxon>
        <taxon>Panicodae</taxon>
        <taxon>Paniceae</taxon>
        <taxon>Dichantheliinae</taxon>
        <taxon>Dichanthelium</taxon>
    </lineage>
</organism>
<feature type="domain" description="GST C-terminal" evidence="1">
    <location>
        <begin position="1"/>
        <end position="132"/>
    </location>
</feature>
<reference evidence="2 3" key="1">
    <citation type="submission" date="2016-09" db="EMBL/GenBank/DDBJ databases">
        <title>The draft genome of Dichanthelium oligosanthes: A C3 panicoid grass species.</title>
        <authorList>
            <person name="Studer A.J."/>
            <person name="Schnable J.C."/>
            <person name="Brutnell T.P."/>
        </authorList>
    </citation>
    <scope>NUCLEOTIDE SEQUENCE [LARGE SCALE GENOMIC DNA]</scope>
    <source>
        <strain evidence="3">cv. Kellogg 1175</strain>
        <tissue evidence="2">Leaf</tissue>
    </source>
</reference>
<evidence type="ECO:0000259" key="1">
    <source>
        <dbReference type="PROSITE" id="PS50405"/>
    </source>
</evidence>